<dbReference type="Proteomes" id="UP000757604">
    <property type="component" value="Unassembled WGS sequence"/>
</dbReference>
<dbReference type="PROSITE" id="PS00070">
    <property type="entry name" value="ALDEHYDE_DEHYDR_CYS"/>
    <property type="match status" value="1"/>
</dbReference>
<dbReference type="Gene3D" id="3.40.605.10">
    <property type="entry name" value="Aldehyde Dehydrogenase, Chain A, domain 1"/>
    <property type="match status" value="1"/>
</dbReference>
<dbReference type="RefSeq" id="WP_220370835.1">
    <property type="nucleotide sequence ID" value="NZ_JAEUAO010000001.1"/>
</dbReference>
<evidence type="ECO:0000313" key="5">
    <source>
        <dbReference type="EMBL" id="MBW9062818.1"/>
    </source>
</evidence>
<feature type="active site" evidence="2">
    <location>
        <position position="246"/>
    </location>
</feature>
<evidence type="ECO:0000259" key="4">
    <source>
        <dbReference type="Pfam" id="PF00171"/>
    </source>
</evidence>
<protein>
    <submittedName>
        <fullName evidence="5">Aldehyde dehydrogenase family protein</fullName>
    </submittedName>
</protein>
<dbReference type="InterPro" id="IPR016160">
    <property type="entry name" value="Ald_DH_CS_CYS"/>
</dbReference>
<sequence length="477" mass="50782">MTLHQNLIAGEWVGTNGVENINPSNTKEVVGLYASASADDTRTAIAAAKAAFPAWSRSGILERHAILKKTADEILARKDEIGTLLAREEGKTLPEAIGETIRAAQIFDFFAGEALRLAGEVLPSARPNIGVEITREPIGVIGIITPWNFPIAIPAWKIAPALCYGNTVVFKPAELVPGCSWAIADILNRAGLPKGVLNLVMGKGSVVGQAMLDSPDLAGITFTGSTGTGKRVAASSIEHNRKFQLEMGGKNPMVVLDDADLTVAVEAAANSGFFSTGQRCTASSRLIVTEGIHDKFVAALTEKLKTLVVDDALKPGTHIGPVVDERQLATDTDYIDIGRQEGAKLAFGGETIARDNPGFYLQPTLFTEATNQMRISREEIFGPVASVIRVKDYDEALAVANDTPFGLSAGIATTSLKHATHFKRNSEAGMVMVNLPTAGVDFHVPFGGRKASSFGSREQGKYANEFFTVVKTAYTLA</sequence>
<dbReference type="CDD" id="cd07097">
    <property type="entry name" value="ALDH_KGSADH-YcbD"/>
    <property type="match status" value="1"/>
</dbReference>
<evidence type="ECO:0000256" key="3">
    <source>
        <dbReference type="RuleBase" id="RU003345"/>
    </source>
</evidence>
<dbReference type="EMBL" id="JAEUAO010000001">
    <property type="protein sequence ID" value="MBW9062818.1"/>
    <property type="molecule type" value="Genomic_DNA"/>
</dbReference>
<organism evidence="5 6">
    <name type="scientific">Rhizobium herbae</name>
    <dbReference type="NCBI Taxonomy" id="508661"/>
    <lineage>
        <taxon>Bacteria</taxon>
        <taxon>Pseudomonadati</taxon>
        <taxon>Pseudomonadota</taxon>
        <taxon>Alphaproteobacteria</taxon>
        <taxon>Hyphomicrobiales</taxon>
        <taxon>Rhizobiaceae</taxon>
        <taxon>Rhizobium/Agrobacterium group</taxon>
        <taxon>Rhizobium</taxon>
    </lineage>
</organism>
<dbReference type="Gene3D" id="3.40.309.10">
    <property type="entry name" value="Aldehyde Dehydrogenase, Chain A, domain 2"/>
    <property type="match status" value="1"/>
</dbReference>
<dbReference type="Pfam" id="PF00171">
    <property type="entry name" value="Aldedh"/>
    <property type="match status" value="1"/>
</dbReference>
<dbReference type="InterPro" id="IPR016163">
    <property type="entry name" value="Ald_DH_C"/>
</dbReference>
<dbReference type="InterPro" id="IPR016162">
    <property type="entry name" value="Ald_DH_N"/>
</dbReference>
<reference evidence="5 6" key="1">
    <citation type="journal article" date="2021" name="MBio">
        <title>Poor Competitiveness of Bradyrhizobium in Pigeon Pea Root Colonization in Indian Soils.</title>
        <authorList>
            <person name="Chalasani D."/>
            <person name="Basu A."/>
            <person name="Pullabhotla S.V.S.R.N."/>
            <person name="Jorrin B."/>
            <person name="Neal A.L."/>
            <person name="Poole P.S."/>
            <person name="Podile A.R."/>
            <person name="Tkacz A."/>
        </authorList>
    </citation>
    <scope>NUCLEOTIDE SEQUENCE [LARGE SCALE GENOMIC DNA]</scope>
    <source>
        <strain evidence="5 6">HU44</strain>
    </source>
</reference>
<comment type="similarity">
    <text evidence="3">Belongs to the aldehyde dehydrogenase family.</text>
</comment>
<evidence type="ECO:0000256" key="2">
    <source>
        <dbReference type="PROSITE-ProRule" id="PRU10007"/>
    </source>
</evidence>
<gene>
    <name evidence="5" type="ORF">JNB71_05755</name>
</gene>
<dbReference type="PROSITE" id="PS00687">
    <property type="entry name" value="ALDEHYDE_DEHYDR_GLU"/>
    <property type="match status" value="1"/>
</dbReference>
<evidence type="ECO:0000256" key="1">
    <source>
        <dbReference type="ARBA" id="ARBA00023002"/>
    </source>
</evidence>
<accession>A0ABS7H961</accession>
<name>A0ABS7H961_9HYPH</name>
<dbReference type="InterPro" id="IPR029510">
    <property type="entry name" value="Ald_DH_CS_GLU"/>
</dbReference>
<proteinExistence type="inferred from homology"/>
<dbReference type="InterPro" id="IPR016161">
    <property type="entry name" value="Ald_DH/histidinol_DH"/>
</dbReference>
<comment type="caution">
    <text evidence="5">The sequence shown here is derived from an EMBL/GenBank/DDBJ whole genome shotgun (WGS) entry which is preliminary data.</text>
</comment>
<evidence type="ECO:0000313" key="6">
    <source>
        <dbReference type="Proteomes" id="UP000757604"/>
    </source>
</evidence>
<feature type="domain" description="Aldehyde dehydrogenase" evidence="4">
    <location>
        <begin position="15"/>
        <end position="472"/>
    </location>
</feature>
<dbReference type="SUPFAM" id="SSF53720">
    <property type="entry name" value="ALDH-like"/>
    <property type="match status" value="1"/>
</dbReference>
<keyword evidence="6" id="KW-1185">Reference proteome</keyword>
<dbReference type="PANTHER" id="PTHR11699">
    <property type="entry name" value="ALDEHYDE DEHYDROGENASE-RELATED"/>
    <property type="match status" value="1"/>
</dbReference>
<dbReference type="InterPro" id="IPR015590">
    <property type="entry name" value="Aldehyde_DH_dom"/>
</dbReference>
<keyword evidence="1 3" id="KW-0560">Oxidoreductase</keyword>